<dbReference type="RefSeq" id="XP_027193585.1">
    <property type="nucleotide sequence ID" value="XM_027337784.1"/>
</dbReference>
<dbReference type="SMART" id="SM00173">
    <property type="entry name" value="RAS"/>
    <property type="match status" value="1"/>
</dbReference>
<keyword evidence="3" id="KW-1185">Reference proteome</keyword>
<evidence type="ECO:0000256" key="1">
    <source>
        <dbReference type="ARBA" id="ARBA00022741"/>
    </source>
</evidence>
<name>A0A6P6XJ72_DERPT</name>
<dbReference type="PANTHER" id="PTHR47977">
    <property type="entry name" value="RAS-RELATED PROTEIN RAB"/>
    <property type="match status" value="1"/>
</dbReference>
<dbReference type="InParanoid" id="A0A6P6XJ72"/>
<dbReference type="SUPFAM" id="SSF52540">
    <property type="entry name" value="P-loop containing nucleoside triphosphate hydrolases"/>
    <property type="match status" value="1"/>
</dbReference>
<keyword evidence="1" id="KW-0547">Nucleotide-binding</keyword>
<dbReference type="NCBIfam" id="TIGR00231">
    <property type="entry name" value="small_GTP"/>
    <property type="match status" value="1"/>
</dbReference>
<dbReference type="PROSITE" id="PS51421">
    <property type="entry name" value="RAS"/>
    <property type="match status" value="1"/>
</dbReference>
<dbReference type="PRINTS" id="PR00449">
    <property type="entry name" value="RASTRNSFRMNG"/>
</dbReference>
<dbReference type="GO" id="GO:0005525">
    <property type="term" value="F:GTP binding"/>
    <property type="evidence" value="ECO:0007669"/>
    <property type="project" value="UniProtKB-KW"/>
</dbReference>
<dbReference type="PROSITE" id="PS51419">
    <property type="entry name" value="RAB"/>
    <property type="match status" value="1"/>
</dbReference>
<dbReference type="SMART" id="SM00175">
    <property type="entry name" value="RAB"/>
    <property type="match status" value="1"/>
</dbReference>
<dbReference type="FunCoup" id="A0A6P6XJ72">
    <property type="interactions" value="812"/>
</dbReference>
<proteinExistence type="predicted"/>
<dbReference type="SMART" id="SM00174">
    <property type="entry name" value="RHO"/>
    <property type="match status" value="1"/>
</dbReference>
<dbReference type="OrthoDB" id="63533at2759"/>
<evidence type="ECO:0000256" key="2">
    <source>
        <dbReference type="ARBA" id="ARBA00023134"/>
    </source>
</evidence>
<dbReference type="PROSITE" id="PS51420">
    <property type="entry name" value="RHO"/>
    <property type="match status" value="1"/>
</dbReference>
<dbReference type="GO" id="GO:0003924">
    <property type="term" value="F:GTPase activity"/>
    <property type="evidence" value="ECO:0007669"/>
    <property type="project" value="InterPro"/>
</dbReference>
<dbReference type="SMART" id="SM00176">
    <property type="entry name" value="RAN"/>
    <property type="match status" value="1"/>
</dbReference>
<dbReference type="KEGG" id="dpte:113788320"/>
<evidence type="ECO:0000313" key="4">
    <source>
        <dbReference type="RefSeq" id="XP_027193585.1"/>
    </source>
</evidence>
<reference evidence="4" key="1">
    <citation type="submission" date="2025-08" db="UniProtKB">
        <authorList>
            <consortium name="RefSeq"/>
        </authorList>
    </citation>
    <scope>IDENTIFICATION</scope>
    <source>
        <strain evidence="4">Airmid</strain>
    </source>
</reference>
<dbReference type="AlphaFoldDB" id="A0A6P6XJ72"/>
<keyword evidence="2" id="KW-0342">GTP-binding</keyword>
<dbReference type="InterPro" id="IPR027417">
    <property type="entry name" value="P-loop_NTPase"/>
</dbReference>
<dbReference type="CDD" id="cd01861">
    <property type="entry name" value="Rab6"/>
    <property type="match status" value="1"/>
</dbReference>
<evidence type="ECO:0000313" key="3">
    <source>
        <dbReference type="Proteomes" id="UP000515146"/>
    </source>
</evidence>
<dbReference type="Proteomes" id="UP000515146">
    <property type="component" value="Unplaced"/>
</dbReference>
<dbReference type="FunFam" id="3.40.50.300:FF:000823">
    <property type="entry name" value="Small GTPase RAB, putative"/>
    <property type="match status" value="1"/>
</dbReference>
<dbReference type="OMA" id="YDSFGCT"/>
<gene>
    <name evidence="4" type="primary">LOC113788320</name>
</gene>
<dbReference type="Pfam" id="PF00071">
    <property type="entry name" value="Ras"/>
    <property type="match status" value="1"/>
</dbReference>
<organism evidence="3 4">
    <name type="scientific">Dermatophagoides pteronyssinus</name>
    <name type="common">European house dust mite</name>
    <dbReference type="NCBI Taxonomy" id="6956"/>
    <lineage>
        <taxon>Eukaryota</taxon>
        <taxon>Metazoa</taxon>
        <taxon>Ecdysozoa</taxon>
        <taxon>Arthropoda</taxon>
        <taxon>Chelicerata</taxon>
        <taxon>Arachnida</taxon>
        <taxon>Acari</taxon>
        <taxon>Acariformes</taxon>
        <taxon>Sarcoptiformes</taxon>
        <taxon>Astigmata</taxon>
        <taxon>Psoroptidia</taxon>
        <taxon>Analgoidea</taxon>
        <taxon>Pyroglyphidae</taxon>
        <taxon>Dermatophagoidinae</taxon>
        <taxon>Dermatophagoides</taxon>
    </lineage>
</organism>
<sequence length="196" mass="22528">MKHKLVFLGEQGTGKTSIMTKFIYDSFDEDYQATIGIDFLAKTFRTNGEIIKLQLWDTAGQERFYSLIPSYLRDCSVAVIIYDITNKESFTKVDHWIDCIYNERGKEIVIAICGNKLDREDQRKVSYEEGKEYAQKFNAIFFETSAKTGENIITLFNEICKKLPKDNNDNKLLSPVEIELEPNNSSSSLINTLCKC</sequence>
<protein>
    <submittedName>
        <fullName evidence="4">GTP-binding protein ryh1-like</fullName>
    </submittedName>
</protein>
<dbReference type="InterPro" id="IPR001806">
    <property type="entry name" value="Small_GTPase"/>
</dbReference>
<dbReference type="InterPro" id="IPR050227">
    <property type="entry name" value="Rab"/>
</dbReference>
<accession>A0A6P6XJ72</accession>
<dbReference type="Gene3D" id="3.40.50.300">
    <property type="entry name" value="P-loop containing nucleotide triphosphate hydrolases"/>
    <property type="match status" value="1"/>
</dbReference>
<dbReference type="InterPro" id="IPR005225">
    <property type="entry name" value="Small_GTP-bd"/>
</dbReference>